<gene>
    <name evidence="1" type="ORF">DT076_05220</name>
</gene>
<accession>A0A367YY11</accession>
<dbReference type="AlphaFoldDB" id="A0A367YY11"/>
<evidence type="ECO:0008006" key="3">
    <source>
        <dbReference type="Google" id="ProtNLM"/>
    </source>
</evidence>
<organism evidence="1 2">
    <name type="scientific">Desertihabitans brevis</name>
    <dbReference type="NCBI Taxonomy" id="2268447"/>
    <lineage>
        <taxon>Bacteria</taxon>
        <taxon>Bacillati</taxon>
        <taxon>Actinomycetota</taxon>
        <taxon>Actinomycetes</taxon>
        <taxon>Propionibacteriales</taxon>
        <taxon>Propionibacteriaceae</taxon>
        <taxon>Desertihabitans</taxon>
    </lineage>
</organism>
<sequence>MAWAGRHPMNTLFDEEIRGHHSMRDHVLTVVSDDDLTKQMPGWNPTLGELLIEMGDLQGVYTHSFATLALDWSHRQLPAPAPPTIETLRAWFGAHDEAMKAALDRFTDDELHVGSIDRGGGFIASPFVQHQVYREAVYIFYGKLSVYLGALRRDAGPAWAAWIG</sequence>
<keyword evidence="2" id="KW-1185">Reference proteome</keyword>
<dbReference type="InterPro" id="IPR034660">
    <property type="entry name" value="DinB/YfiT-like"/>
</dbReference>
<comment type="caution">
    <text evidence="1">The sequence shown here is derived from an EMBL/GenBank/DDBJ whole genome shotgun (WGS) entry which is preliminary data.</text>
</comment>
<evidence type="ECO:0000313" key="2">
    <source>
        <dbReference type="Proteomes" id="UP000252770"/>
    </source>
</evidence>
<dbReference type="Proteomes" id="UP000252770">
    <property type="component" value="Unassembled WGS sequence"/>
</dbReference>
<evidence type="ECO:0000313" key="1">
    <source>
        <dbReference type="EMBL" id="RCK70795.1"/>
    </source>
</evidence>
<dbReference type="SUPFAM" id="SSF109854">
    <property type="entry name" value="DinB/YfiT-like putative metalloenzymes"/>
    <property type="match status" value="1"/>
</dbReference>
<protein>
    <recommendedName>
        <fullName evidence="3">DinB family protein</fullName>
    </recommendedName>
</protein>
<name>A0A367YY11_9ACTN</name>
<dbReference type="EMBL" id="QOUI01000002">
    <property type="protein sequence ID" value="RCK70795.1"/>
    <property type="molecule type" value="Genomic_DNA"/>
</dbReference>
<proteinExistence type="predicted"/>
<reference evidence="1 2" key="1">
    <citation type="submission" date="2018-07" db="EMBL/GenBank/DDBJ databases">
        <title>Desertimonas flava gen. nov. sp. nov.</title>
        <authorList>
            <person name="Liu S."/>
        </authorList>
    </citation>
    <scope>NUCLEOTIDE SEQUENCE [LARGE SCALE GENOMIC DNA]</scope>
    <source>
        <strain evidence="1 2">16Sb5-5</strain>
    </source>
</reference>
<dbReference type="RefSeq" id="WP_114125565.1">
    <property type="nucleotide sequence ID" value="NZ_QOUI01000002.1"/>
</dbReference>